<keyword evidence="8" id="KW-1185">Reference proteome</keyword>
<feature type="non-terminal residue" evidence="7">
    <location>
        <position position="1"/>
    </location>
</feature>
<gene>
    <name evidence="7" type="ORF">BJ322DRAFT_982403</name>
</gene>
<comment type="similarity">
    <text evidence="2">Belongs to the dynactin subunits 5/6 family. Dynactin subunit 6 subfamily.</text>
</comment>
<keyword evidence="4" id="KW-0963">Cytoplasm</keyword>
<evidence type="ECO:0000256" key="6">
    <source>
        <dbReference type="ARBA" id="ARBA00034687"/>
    </source>
</evidence>
<dbReference type="CDD" id="cd04646">
    <property type="entry name" value="LbH_Dynactin_6"/>
    <property type="match status" value="1"/>
</dbReference>
<comment type="subcellular location">
    <subcellularLocation>
        <location evidence="1">Cytoplasm</location>
        <location evidence="1">Cytoskeleton</location>
    </subcellularLocation>
</comment>
<dbReference type="GO" id="GO:0005869">
    <property type="term" value="C:dynactin complex"/>
    <property type="evidence" value="ECO:0007669"/>
    <property type="project" value="InterPro"/>
</dbReference>
<dbReference type="OrthoDB" id="2355at2759"/>
<comment type="function">
    <text evidence="6">Part of the dynactin complex that activates the molecular motor dynein for ultra-processive transport along microtubules.</text>
</comment>
<dbReference type="InterPro" id="IPR011004">
    <property type="entry name" value="Trimer_LpxA-like_sf"/>
</dbReference>
<evidence type="ECO:0000256" key="2">
    <source>
        <dbReference type="ARBA" id="ARBA00007719"/>
    </source>
</evidence>
<proteinExistence type="inferred from homology"/>
<protein>
    <recommendedName>
        <fullName evidence="3">Dynactin subunit 6</fullName>
    </recommendedName>
</protein>
<dbReference type="EMBL" id="WIUZ02000004">
    <property type="protein sequence ID" value="KAF9788614.1"/>
    <property type="molecule type" value="Genomic_DNA"/>
</dbReference>
<dbReference type="SUPFAM" id="SSF51161">
    <property type="entry name" value="Trimeric LpxA-like enzymes"/>
    <property type="match status" value="1"/>
</dbReference>
<name>A0A9P6L935_9AGAM</name>
<evidence type="ECO:0000313" key="8">
    <source>
        <dbReference type="Proteomes" id="UP000736335"/>
    </source>
</evidence>
<reference evidence="7" key="1">
    <citation type="journal article" date="2020" name="Nat. Commun.">
        <title>Large-scale genome sequencing of mycorrhizal fungi provides insights into the early evolution of symbiotic traits.</title>
        <authorList>
            <person name="Miyauchi S."/>
            <person name="Kiss E."/>
            <person name="Kuo A."/>
            <person name="Drula E."/>
            <person name="Kohler A."/>
            <person name="Sanchez-Garcia M."/>
            <person name="Morin E."/>
            <person name="Andreopoulos B."/>
            <person name="Barry K.W."/>
            <person name="Bonito G."/>
            <person name="Buee M."/>
            <person name="Carver A."/>
            <person name="Chen C."/>
            <person name="Cichocki N."/>
            <person name="Clum A."/>
            <person name="Culley D."/>
            <person name="Crous P.W."/>
            <person name="Fauchery L."/>
            <person name="Girlanda M."/>
            <person name="Hayes R.D."/>
            <person name="Keri Z."/>
            <person name="LaButti K."/>
            <person name="Lipzen A."/>
            <person name="Lombard V."/>
            <person name="Magnuson J."/>
            <person name="Maillard F."/>
            <person name="Murat C."/>
            <person name="Nolan M."/>
            <person name="Ohm R.A."/>
            <person name="Pangilinan J."/>
            <person name="Pereira M.F."/>
            <person name="Perotto S."/>
            <person name="Peter M."/>
            <person name="Pfister S."/>
            <person name="Riley R."/>
            <person name="Sitrit Y."/>
            <person name="Stielow J.B."/>
            <person name="Szollosi G."/>
            <person name="Zifcakova L."/>
            <person name="Stursova M."/>
            <person name="Spatafora J.W."/>
            <person name="Tedersoo L."/>
            <person name="Vaario L.M."/>
            <person name="Yamada A."/>
            <person name="Yan M."/>
            <person name="Wang P."/>
            <person name="Xu J."/>
            <person name="Bruns T."/>
            <person name="Baldrian P."/>
            <person name="Vilgalys R."/>
            <person name="Dunand C."/>
            <person name="Henrissat B."/>
            <person name="Grigoriev I.V."/>
            <person name="Hibbett D."/>
            <person name="Nagy L.G."/>
            <person name="Martin F.M."/>
        </authorList>
    </citation>
    <scope>NUCLEOTIDE SEQUENCE</scope>
    <source>
        <strain evidence="7">UH-Tt-Lm1</strain>
    </source>
</reference>
<evidence type="ECO:0000256" key="1">
    <source>
        <dbReference type="ARBA" id="ARBA00004245"/>
    </source>
</evidence>
<sequence length="167" mass="18734">KERIIIHSKSITCADVELRGEVTIGQGTVVHPKVVIFGHTGPVVIGTNCILEEGTVIINRRKEVLHIGDNNLFEIGCRVESPSIGDWNTIGVRARVHHTLRISSRCVIGAGCVVAPVEDEVLGEYTVVYGPEAERRTWSGRGRVQEDDLRRKHLEYLREMIPKFNRM</sequence>
<dbReference type="PANTHER" id="PTHR13072:SF0">
    <property type="entry name" value="DYNACTIN SUBUNIT 6"/>
    <property type="match status" value="1"/>
</dbReference>
<accession>A0A9P6L935</accession>
<keyword evidence="5" id="KW-0206">Cytoskeleton</keyword>
<dbReference type="InterPro" id="IPR027777">
    <property type="entry name" value="DCTN6"/>
</dbReference>
<evidence type="ECO:0000256" key="4">
    <source>
        <dbReference type="ARBA" id="ARBA00022490"/>
    </source>
</evidence>
<feature type="non-terminal residue" evidence="7">
    <location>
        <position position="167"/>
    </location>
</feature>
<evidence type="ECO:0000313" key="7">
    <source>
        <dbReference type="EMBL" id="KAF9788614.1"/>
    </source>
</evidence>
<dbReference type="GO" id="GO:0007052">
    <property type="term" value="P:mitotic spindle organization"/>
    <property type="evidence" value="ECO:0007669"/>
    <property type="project" value="TreeGrafter"/>
</dbReference>
<dbReference type="PANTHER" id="PTHR13072">
    <property type="entry name" value="DYNACTIN 6"/>
    <property type="match status" value="1"/>
</dbReference>
<evidence type="ECO:0000256" key="3">
    <source>
        <dbReference type="ARBA" id="ARBA00016573"/>
    </source>
</evidence>
<dbReference type="Proteomes" id="UP000736335">
    <property type="component" value="Unassembled WGS sequence"/>
</dbReference>
<reference evidence="7" key="2">
    <citation type="submission" date="2020-11" db="EMBL/GenBank/DDBJ databases">
        <authorList>
            <consortium name="DOE Joint Genome Institute"/>
            <person name="Kuo A."/>
            <person name="Miyauchi S."/>
            <person name="Kiss E."/>
            <person name="Drula E."/>
            <person name="Kohler A."/>
            <person name="Sanchez-Garcia M."/>
            <person name="Andreopoulos B."/>
            <person name="Barry K.W."/>
            <person name="Bonito G."/>
            <person name="Buee M."/>
            <person name="Carver A."/>
            <person name="Chen C."/>
            <person name="Cichocki N."/>
            <person name="Clum A."/>
            <person name="Culley D."/>
            <person name="Crous P.W."/>
            <person name="Fauchery L."/>
            <person name="Girlanda M."/>
            <person name="Hayes R."/>
            <person name="Keri Z."/>
            <person name="Labutti K."/>
            <person name="Lipzen A."/>
            <person name="Lombard V."/>
            <person name="Magnuson J."/>
            <person name="Maillard F."/>
            <person name="Morin E."/>
            <person name="Murat C."/>
            <person name="Nolan M."/>
            <person name="Ohm R."/>
            <person name="Pangilinan J."/>
            <person name="Pereira M."/>
            <person name="Perotto S."/>
            <person name="Peter M."/>
            <person name="Riley R."/>
            <person name="Sitrit Y."/>
            <person name="Stielow B."/>
            <person name="Szollosi G."/>
            <person name="Zifcakova L."/>
            <person name="Stursova M."/>
            <person name="Spatafora J.W."/>
            <person name="Tedersoo L."/>
            <person name="Vaario L.-M."/>
            <person name="Yamada A."/>
            <person name="Yan M."/>
            <person name="Wang P."/>
            <person name="Xu J."/>
            <person name="Bruns T."/>
            <person name="Baldrian P."/>
            <person name="Vilgalys R."/>
            <person name="Henrissat B."/>
            <person name="Grigoriev I.V."/>
            <person name="Hibbett D."/>
            <person name="Nagy L.G."/>
            <person name="Martin F.M."/>
        </authorList>
    </citation>
    <scope>NUCLEOTIDE SEQUENCE</scope>
    <source>
        <strain evidence="7">UH-Tt-Lm1</strain>
    </source>
</reference>
<comment type="caution">
    <text evidence="7">The sequence shown here is derived from an EMBL/GenBank/DDBJ whole genome shotgun (WGS) entry which is preliminary data.</text>
</comment>
<dbReference type="GO" id="GO:0070840">
    <property type="term" value="F:dynein complex binding"/>
    <property type="evidence" value="ECO:0007669"/>
    <property type="project" value="TreeGrafter"/>
</dbReference>
<dbReference type="Gene3D" id="2.160.10.10">
    <property type="entry name" value="Hexapeptide repeat proteins"/>
    <property type="match status" value="1"/>
</dbReference>
<organism evidence="7 8">
    <name type="scientific">Thelephora terrestris</name>
    <dbReference type="NCBI Taxonomy" id="56493"/>
    <lineage>
        <taxon>Eukaryota</taxon>
        <taxon>Fungi</taxon>
        <taxon>Dikarya</taxon>
        <taxon>Basidiomycota</taxon>
        <taxon>Agaricomycotina</taxon>
        <taxon>Agaricomycetes</taxon>
        <taxon>Thelephorales</taxon>
        <taxon>Thelephoraceae</taxon>
        <taxon>Thelephora</taxon>
    </lineage>
</organism>
<dbReference type="AlphaFoldDB" id="A0A9P6L935"/>
<evidence type="ECO:0000256" key="5">
    <source>
        <dbReference type="ARBA" id="ARBA00023212"/>
    </source>
</evidence>